<dbReference type="Pfam" id="PF13590">
    <property type="entry name" value="DUF4136"/>
    <property type="match status" value="1"/>
</dbReference>
<dbReference type="InterPro" id="IPR025411">
    <property type="entry name" value="DUF4136"/>
</dbReference>
<organism evidence="3 4">
    <name type="scientific">Winogradskyella endarachnes</name>
    <dbReference type="NCBI Taxonomy" id="2681965"/>
    <lineage>
        <taxon>Bacteria</taxon>
        <taxon>Pseudomonadati</taxon>
        <taxon>Bacteroidota</taxon>
        <taxon>Flavobacteriia</taxon>
        <taxon>Flavobacteriales</taxon>
        <taxon>Flavobacteriaceae</taxon>
        <taxon>Winogradskyella</taxon>
    </lineage>
</organism>
<evidence type="ECO:0000313" key="4">
    <source>
        <dbReference type="Proteomes" id="UP000478208"/>
    </source>
</evidence>
<keyword evidence="4" id="KW-1185">Reference proteome</keyword>
<feature type="domain" description="DUF4136" evidence="2">
    <location>
        <begin position="20"/>
        <end position="170"/>
    </location>
</feature>
<feature type="signal peptide" evidence="1">
    <location>
        <begin position="1"/>
        <end position="21"/>
    </location>
</feature>
<feature type="chain" id="PRO_5026764744" evidence="1">
    <location>
        <begin position="22"/>
        <end position="171"/>
    </location>
</feature>
<keyword evidence="1" id="KW-0732">Signal</keyword>
<name>A0A6L6UF41_9FLAO</name>
<dbReference type="EMBL" id="WOWS01000006">
    <property type="protein sequence ID" value="MUU79562.1"/>
    <property type="molecule type" value="Genomic_DNA"/>
</dbReference>
<dbReference type="RefSeq" id="WP_157364626.1">
    <property type="nucleotide sequence ID" value="NZ_WOWS01000006.1"/>
</dbReference>
<sequence>MKNIIFLSVLLVLTSCGSVVNYDYEKSTDFSNYKTYSYYDDMETGLSELDTKRLMRAIDSELKTMGLTRSDNPDFFIDIQSQQVTNRNNSTVGVGVGGGGGRGFGGVSVGIPVGQNQQTREIIIDFVDETKTGLFWQAVSESKYNSNASPEKREAVFAKLVEKVFAEYPPK</sequence>
<comment type="caution">
    <text evidence="3">The sequence shown here is derived from an EMBL/GenBank/DDBJ whole genome shotgun (WGS) entry which is preliminary data.</text>
</comment>
<dbReference type="Proteomes" id="UP000478208">
    <property type="component" value="Unassembled WGS sequence"/>
</dbReference>
<dbReference type="PROSITE" id="PS51257">
    <property type="entry name" value="PROKAR_LIPOPROTEIN"/>
    <property type="match status" value="1"/>
</dbReference>
<dbReference type="AlphaFoldDB" id="A0A6L6UF41"/>
<evidence type="ECO:0000313" key="3">
    <source>
        <dbReference type="EMBL" id="MUU79562.1"/>
    </source>
</evidence>
<protein>
    <submittedName>
        <fullName evidence="3">DUF4136 domain-containing protein</fullName>
    </submittedName>
</protein>
<dbReference type="Gene3D" id="3.30.160.670">
    <property type="match status" value="1"/>
</dbReference>
<reference evidence="3 4" key="1">
    <citation type="submission" date="2019-12" db="EMBL/GenBank/DDBJ databases">
        <authorList>
            <person name="Li J."/>
        </authorList>
    </citation>
    <scope>NUCLEOTIDE SEQUENCE [LARGE SCALE GENOMIC DNA]</scope>
    <source>
        <strain evidence="3 4">HL2-2</strain>
    </source>
</reference>
<proteinExistence type="predicted"/>
<evidence type="ECO:0000256" key="1">
    <source>
        <dbReference type="SAM" id="SignalP"/>
    </source>
</evidence>
<evidence type="ECO:0000259" key="2">
    <source>
        <dbReference type="Pfam" id="PF13590"/>
    </source>
</evidence>
<accession>A0A6L6UF41</accession>
<gene>
    <name evidence="3" type="ORF">GN138_13985</name>
</gene>